<dbReference type="InterPro" id="IPR003439">
    <property type="entry name" value="ABC_transporter-like_ATP-bd"/>
</dbReference>
<evidence type="ECO:0000313" key="7">
    <source>
        <dbReference type="Proteomes" id="UP000805841"/>
    </source>
</evidence>
<dbReference type="InterPro" id="IPR017871">
    <property type="entry name" value="ABC_transporter-like_CS"/>
</dbReference>
<dbReference type="CDD" id="cd03257">
    <property type="entry name" value="ABC_NikE_OppD_transporters"/>
    <property type="match status" value="1"/>
</dbReference>
<dbReference type="InterPro" id="IPR013563">
    <property type="entry name" value="Oligopep_ABC_C"/>
</dbReference>
<keyword evidence="7" id="KW-1185">Reference proteome</keyword>
<comment type="similarity">
    <text evidence="1">Belongs to the ABC transporter superfamily.</text>
</comment>
<dbReference type="InterPro" id="IPR050319">
    <property type="entry name" value="ABC_transp_ATP-bind"/>
</dbReference>
<dbReference type="Pfam" id="PF08352">
    <property type="entry name" value="oligo_HPY"/>
    <property type="match status" value="1"/>
</dbReference>
<dbReference type="PANTHER" id="PTHR43776">
    <property type="entry name" value="TRANSPORT ATP-BINDING PROTEIN"/>
    <property type="match status" value="1"/>
</dbReference>
<dbReference type="EMBL" id="JAAOCA010000003">
    <property type="protein sequence ID" value="MBD1597709.1"/>
    <property type="molecule type" value="Genomic_DNA"/>
</dbReference>
<dbReference type="Gene3D" id="3.40.50.300">
    <property type="entry name" value="P-loop containing nucleotide triphosphate hydrolases"/>
    <property type="match status" value="1"/>
</dbReference>
<gene>
    <name evidence="6" type="ORF">HAQ05_03140</name>
</gene>
<dbReference type="SUPFAM" id="SSF52540">
    <property type="entry name" value="P-loop containing nucleoside triphosphate hydrolases"/>
    <property type="match status" value="1"/>
</dbReference>
<dbReference type="SMART" id="SM00382">
    <property type="entry name" value="AAA"/>
    <property type="match status" value="1"/>
</dbReference>
<evidence type="ECO:0000256" key="1">
    <source>
        <dbReference type="ARBA" id="ARBA00005417"/>
    </source>
</evidence>
<dbReference type="InterPro" id="IPR003593">
    <property type="entry name" value="AAA+_ATPase"/>
</dbReference>
<proteinExistence type="inferred from homology"/>
<keyword evidence="4 6" id="KW-0067">ATP-binding</keyword>
<evidence type="ECO:0000259" key="5">
    <source>
        <dbReference type="PROSITE" id="PS50893"/>
    </source>
</evidence>
<accession>A0ABR7YWX9</accession>
<evidence type="ECO:0000313" key="6">
    <source>
        <dbReference type="EMBL" id="MBD1597709.1"/>
    </source>
</evidence>
<dbReference type="PROSITE" id="PS50893">
    <property type="entry name" value="ABC_TRANSPORTER_2"/>
    <property type="match status" value="1"/>
</dbReference>
<organism evidence="6 7">
    <name type="scientific">Pseudomonas typographi</name>
    <dbReference type="NCBI Taxonomy" id="2715964"/>
    <lineage>
        <taxon>Bacteria</taxon>
        <taxon>Pseudomonadati</taxon>
        <taxon>Pseudomonadota</taxon>
        <taxon>Gammaproteobacteria</taxon>
        <taxon>Pseudomonadales</taxon>
        <taxon>Pseudomonadaceae</taxon>
        <taxon>Pseudomonas</taxon>
    </lineage>
</organism>
<evidence type="ECO:0000256" key="3">
    <source>
        <dbReference type="ARBA" id="ARBA00022741"/>
    </source>
</evidence>
<dbReference type="PANTHER" id="PTHR43776:SF7">
    <property type="entry name" value="D,D-DIPEPTIDE TRANSPORT ATP-BINDING PROTEIN DDPF-RELATED"/>
    <property type="match status" value="1"/>
</dbReference>
<protein>
    <submittedName>
        <fullName evidence="6">ABC transporter ATP-binding protein</fullName>
    </submittedName>
</protein>
<dbReference type="NCBIfam" id="TIGR01727">
    <property type="entry name" value="oligo_HPY"/>
    <property type="match status" value="1"/>
</dbReference>
<feature type="domain" description="ABC transporter" evidence="5">
    <location>
        <begin position="7"/>
        <end position="250"/>
    </location>
</feature>
<keyword evidence="3" id="KW-0547">Nucleotide-binding</keyword>
<evidence type="ECO:0000256" key="2">
    <source>
        <dbReference type="ARBA" id="ARBA00022448"/>
    </source>
</evidence>
<dbReference type="RefSeq" id="WP_190417282.1">
    <property type="nucleotide sequence ID" value="NZ_JAAOCA010000003.1"/>
</dbReference>
<comment type="caution">
    <text evidence="6">The sequence shown here is derived from an EMBL/GenBank/DDBJ whole genome shotgun (WGS) entry which is preliminary data.</text>
</comment>
<dbReference type="InterPro" id="IPR027417">
    <property type="entry name" value="P-loop_NTPase"/>
</dbReference>
<dbReference type="PROSITE" id="PS00211">
    <property type="entry name" value="ABC_TRANSPORTER_1"/>
    <property type="match status" value="1"/>
</dbReference>
<sequence length="334" mass="36507">MSDTPLLQVNDLHVRYHTARGSLAAVDGVSLTVRRGETLAVIGESGCGKTSLGKALVGLTAVTAGEIYYQGQALTGLSRRQMQPLRRAIQMIFQDALGALDPRQRAALALDWPLRLHSSLDRAGRQARARQLLAQVGLEETLMQRYPHQLSGGQRQRLNIARALATEPALIVCDEPVSALDVSLQAQVISLLQSLQQRLGVAYVFISHDIGAVQHIADRIAVMYLGRVVEVLPKASLWQHAAHPYTRLLLAAVPRRDPRERRLRNTPLLEGDPPSPFNLPAGCRFHDRCPHASALCRQTEPPLAPLTQGHSVACHHPQAGAGEVQTLHLARRAI</sequence>
<evidence type="ECO:0000256" key="4">
    <source>
        <dbReference type="ARBA" id="ARBA00022840"/>
    </source>
</evidence>
<dbReference type="Proteomes" id="UP000805841">
    <property type="component" value="Unassembled WGS sequence"/>
</dbReference>
<name>A0ABR7YWX9_9PSED</name>
<dbReference type="GO" id="GO:0005524">
    <property type="term" value="F:ATP binding"/>
    <property type="evidence" value="ECO:0007669"/>
    <property type="project" value="UniProtKB-KW"/>
</dbReference>
<reference evidence="6 7" key="1">
    <citation type="journal article" date="2020" name="Insects">
        <title>Bacteria Belonging to Pseudomonas typographi sp. nov. from the Bark Beetle Ips typographus Have Genomic Potential to Aid in the Host Ecology.</title>
        <authorList>
            <person name="Peral-Aranega E."/>
            <person name="Saati-Santamaria Z."/>
            <person name="Kolarik M."/>
            <person name="Rivas R."/>
            <person name="Garcia-Fraile P."/>
        </authorList>
    </citation>
    <scope>NUCLEOTIDE SEQUENCE [LARGE SCALE GENOMIC DNA]</scope>
    <source>
        <strain evidence="6 7">CA3A</strain>
    </source>
</reference>
<dbReference type="Pfam" id="PF00005">
    <property type="entry name" value="ABC_tran"/>
    <property type="match status" value="1"/>
</dbReference>
<keyword evidence="2" id="KW-0813">Transport</keyword>